<keyword evidence="4" id="KW-0812">Transmembrane</keyword>
<dbReference type="InterPro" id="IPR030374">
    <property type="entry name" value="PABS"/>
</dbReference>
<dbReference type="UniPathway" id="UPA00248">
    <property type="reaction ID" value="UER00314"/>
</dbReference>
<comment type="catalytic activity">
    <reaction evidence="4">
        <text>S-adenosyl 3-(methylsulfanyl)propylamine + putrescine = S-methyl-5'-thioadenosine + spermidine + H(+)</text>
        <dbReference type="Rhea" id="RHEA:12721"/>
        <dbReference type="ChEBI" id="CHEBI:15378"/>
        <dbReference type="ChEBI" id="CHEBI:17509"/>
        <dbReference type="ChEBI" id="CHEBI:57443"/>
        <dbReference type="ChEBI" id="CHEBI:57834"/>
        <dbReference type="ChEBI" id="CHEBI:326268"/>
        <dbReference type="EC" id="2.5.1.16"/>
    </reaction>
</comment>
<feature type="transmembrane region" description="Helical" evidence="4">
    <location>
        <begin position="6"/>
        <end position="29"/>
    </location>
</feature>
<comment type="subunit">
    <text evidence="4">Homodimer or homotetramer.</text>
</comment>
<organism evidence="8 9">
    <name type="scientific">Natrinema hispanicum</name>
    <dbReference type="NCBI Taxonomy" id="392421"/>
    <lineage>
        <taxon>Archaea</taxon>
        <taxon>Methanobacteriati</taxon>
        <taxon>Methanobacteriota</taxon>
        <taxon>Stenosarchaea group</taxon>
        <taxon>Halobacteria</taxon>
        <taxon>Halobacteriales</taxon>
        <taxon>Natrialbaceae</taxon>
        <taxon>Natrinema</taxon>
    </lineage>
</organism>
<dbReference type="EMBL" id="FOIC01000023">
    <property type="protein sequence ID" value="SET98831.1"/>
    <property type="molecule type" value="Genomic_DNA"/>
</dbReference>
<dbReference type="Gene3D" id="3.40.50.150">
    <property type="entry name" value="Vaccinia Virus protein VP39"/>
    <property type="match status" value="1"/>
</dbReference>
<comment type="subcellular location">
    <subcellularLocation>
        <location evidence="4">Cell membrane</location>
        <topology evidence="4">Multi-pass membrane protein</topology>
    </subcellularLocation>
</comment>
<feature type="active site" description="Proton acceptor" evidence="4 5">
    <location>
        <position position="457"/>
    </location>
</feature>
<keyword evidence="2 4" id="KW-0808">Transferase</keyword>
<sequence>MSDTRTATAALLVLTFVVSFCSFVYEFVYSELLTVMYGGTVTQYVITVGLYFFSLGVGAALSDDLNPEDYGGNFFRTEVLLAAVAPAGFLLIVGLNSVRVPRAVPPELLWTVARLPVVVVGFLSGFELPLLTHMVDDRDDDGTTTPAWIHRLGDRLHDWTVTCLGVFWNVERKEGRRSGLSVVLAMDYVGGLCGAVVYARLLYPRLGLIPTIFVLALLNAVAALAFVGYFSGWSWPSSDNDDRRLFGDSTPTPLVGRVPKTLLVVCLLLTASYAGVVANHETADERLSELYLEQQIENEYPPGAMSVEITDQETTRYQHVIRYERTWTGAGPNPHFTGRSEQCLRLGSAVQLCDSWADSYHNGLVDVPMSLVDHGPETKVLVVGGGDWIAIDHLRQYNVTVDHVDLDAQFMNMTKHDPFFRHWHDDAYEYDRLQTTATDGYRYLQQTNETYDLVLLDVPGATDDDLLTLYSKEFYRSVRQHLTDDGMMVTWAYSADRYPEHHKAFVNTVGAAGFTRQLPYWAWEDIDSDGETERVERFYAFAPGGRQPLSVADGTAYVQQYRDRYHDRQWHRVPRYRGVRVNSIFHPNYDVLVDT</sequence>
<feature type="binding site" evidence="4">
    <location>
        <position position="361"/>
    </location>
    <ligand>
        <name>spermidine</name>
        <dbReference type="ChEBI" id="CHEBI:57834"/>
    </ligand>
</feature>
<feature type="binding site" evidence="4">
    <location>
        <position position="405"/>
    </location>
    <ligand>
        <name>S-methyl-5'-thioadenosine</name>
        <dbReference type="ChEBI" id="CHEBI:17509"/>
    </ligand>
</feature>
<dbReference type="AlphaFoldDB" id="A0A1I0INZ6"/>
<keyword evidence="4" id="KW-0472">Membrane</keyword>
<evidence type="ECO:0000259" key="6">
    <source>
        <dbReference type="PROSITE" id="PS51006"/>
    </source>
</evidence>
<feature type="transmembrane region" description="Helical" evidence="4">
    <location>
        <begin position="74"/>
        <end position="96"/>
    </location>
</feature>
<comment type="similarity">
    <text evidence="1 4">Belongs to the spermidine/spermine synthase family.</text>
</comment>
<dbReference type="GO" id="GO:0010487">
    <property type="term" value="F:thermospermine synthase activity"/>
    <property type="evidence" value="ECO:0007669"/>
    <property type="project" value="UniProtKB-ARBA"/>
</dbReference>
<name>A0A1I0INZ6_9EURY</name>
<dbReference type="PANTHER" id="PTHR43317:SF1">
    <property type="entry name" value="THERMOSPERMINE SYNTHASE ACAULIS5"/>
    <property type="match status" value="1"/>
</dbReference>
<dbReference type="GO" id="GO:0008295">
    <property type="term" value="P:spermidine biosynthetic process"/>
    <property type="evidence" value="ECO:0007669"/>
    <property type="project" value="UniProtKB-UniRule"/>
</dbReference>
<feature type="binding site" evidence="4">
    <location>
        <position position="387"/>
    </location>
    <ligand>
        <name>spermidine</name>
        <dbReference type="ChEBI" id="CHEBI:57834"/>
    </ligand>
</feature>
<evidence type="ECO:0000256" key="2">
    <source>
        <dbReference type="ARBA" id="ARBA00022679"/>
    </source>
</evidence>
<comment type="caution">
    <text evidence="4">Lacks conserved residue(s) required for the propagation of feature annotation.</text>
</comment>
<keyword evidence="3 4" id="KW-0620">Polyamine biosynthesis</keyword>
<accession>A0A1I0INZ6</accession>
<evidence type="ECO:0000313" key="9">
    <source>
        <dbReference type="Proteomes" id="UP000199320"/>
    </source>
</evidence>
<keyword evidence="4" id="KW-1003">Cell membrane</keyword>
<dbReference type="EMBL" id="FMZP01000022">
    <property type="protein sequence ID" value="SDD41079.1"/>
    <property type="molecule type" value="Genomic_DNA"/>
</dbReference>
<dbReference type="InterPro" id="IPR029063">
    <property type="entry name" value="SAM-dependent_MTases_sf"/>
</dbReference>
<evidence type="ECO:0000256" key="5">
    <source>
        <dbReference type="PROSITE-ProRule" id="PRU00354"/>
    </source>
</evidence>
<reference evidence="9 10" key="1">
    <citation type="submission" date="2016-10" db="EMBL/GenBank/DDBJ databases">
        <authorList>
            <person name="Varghese N."/>
            <person name="Submissions S."/>
        </authorList>
    </citation>
    <scope>NUCLEOTIDE SEQUENCE [LARGE SCALE GENOMIC DNA]</scope>
    <source>
        <strain evidence="7 10">CDM_1</strain>
        <strain evidence="9">CDM_6</strain>
    </source>
</reference>
<dbReference type="Proteomes" id="UP000324021">
    <property type="component" value="Unassembled WGS sequence"/>
</dbReference>
<evidence type="ECO:0000256" key="1">
    <source>
        <dbReference type="ARBA" id="ARBA00007867"/>
    </source>
</evidence>
<dbReference type="PROSITE" id="PS51006">
    <property type="entry name" value="PABS_2"/>
    <property type="match status" value="1"/>
</dbReference>
<keyword evidence="4" id="KW-0745">Spermidine biosynthesis</keyword>
<dbReference type="PANTHER" id="PTHR43317">
    <property type="entry name" value="THERMOSPERMINE SYNTHASE ACAULIS5"/>
    <property type="match status" value="1"/>
</dbReference>
<dbReference type="SUPFAM" id="SSF53335">
    <property type="entry name" value="S-adenosyl-L-methionine-dependent methyltransferases"/>
    <property type="match status" value="1"/>
</dbReference>
<dbReference type="InterPro" id="IPR001045">
    <property type="entry name" value="Spermi_synthase"/>
</dbReference>
<dbReference type="EC" id="2.5.1.16" evidence="4"/>
<dbReference type="RefSeq" id="WP_092934770.1">
    <property type="nucleotide sequence ID" value="NZ_FMZP01000022.1"/>
</dbReference>
<feature type="transmembrane region" description="Helical" evidence="4">
    <location>
        <begin position="108"/>
        <end position="126"/>
    </location>
</feature>
<proteinExistence type="inferred from homology"/>
<evidence type="ECO:0000256" key="4">
    <source>
        <dbReference type="HAMAP-Rule" id="MF_00198"/>
    </source>
</evidence>
<dbReference type="HAMAP" id="MF_00198">
    <property type="entry name" value="Spermidine_synth"/>
    <property type="match status" value="1"/>
</dbReference>
<feature type="transmembrane region" description="Helical" evidence="4">
    <location>
        <begin position="41"/>
        <end position="62"/>
    </location>
</feature>
<keyword evidence="9" id="KW-1185">Reference proteome</keyword>
<dbReference type="Proteomes" id="UP000199320">
    <property type="component" value="Unassembled WGS sequence"/>
</dbReference>
<feature type="transmembrane region" description="Helical" evidence="4">
    <location>
        <begin position="261"/>
        <end position="278"/>
    </location>
</feature>
<evidence type="ECO:0000256" key="3">
    <source>
        <dbReference type="ARBA" id="ARBA00023115"/>
    </source>
</evidence>
<keyword evidence="4" id="KW-1133">Transmembrane helix</keyword>
<dbReference type="GO" id="GO:0005886">
    <property type="term" value="C:plasma membrane"/>
    <property type="evidence" value="ECO:0007669"/>
    <property type="project" value="UniProtKB-SubCell"/>
</dbReference>
<comment type="pathway">
    <text evidence="4">Amine and polyamine biosynthesis; spermidine biosynthesis; spermidine from putrescine: step 1/1.</text>
</comment>
<evidence type="ECO:0000313" key="7">
    <source>
        <dbReference type="EMBL" id="SDD41079.1"/>
    </source>
</evidence>
<evidence type="ECO:0000313" key="10">
    <source>
        <dbReference type="Proteomes" id="UP000324021"/>
    </source>
</evidence>
<feature type="binding site" evidence="4">
    <location>
        <begin position="439"/>
        <end position="440"/>
    </location>
    <ligand>
        <name>S-methyl-5'-thioadenosine</name>
        <dbReference type="ChEBI" id="CHEBI:17509"/>
    </ligand>
</feature>
<dbReference type="OrthoDB" id="10538at2157"/>
<dbReference type="GO" id="GO:0004766">
    <property type="term" value="F:spermidine synthase activity"/>
    <property type="evidence" value="ECO:0007669"/>
    <property type="project" value="UniProtKB-UniRule"/>
</dbReference>
<feature type="domain" description="PABS" evidence="6">
    <location>
        <begin position="288"/>
        <end position="546"/>
    </location>
</feature>
<feature type="transmembrane region" description="Helical" evidence="4">
    <location>
        <begin position="206"/>
        <end position="230"/>
    </location>
</feature>
<evidence type="ECO:0000313" key="8">
    <source>
        <dbReference type="EMBL" id="SET98831.1"/>
    </source>
</evidence>
<dbReference type="Pfam" id="PF01564">
    <property type="entry name" value="Spermine_synth"/>
    <property type="match status" value="1"/>
</dbReference>
<dbReference type="STRING" id="392421.SAMN04488694_12335"/>
<comment type="function">
    <text evidence="4">Catalyzes the irreversible transfer of a propylamine group from the amino donor S-adenosylmethioninamine (decarboxy-AdoMet) to putrescine (1,4-diaminobutane) to yield spermidine.</text>
</comment>
<protein>
    <recommendedName>
        <fullName evidence="4">Polyamine aminopropyltransferase</fullName>
    </recommendedName>
    <alternativeName>
        <fullName evidence="4">Putrescine aminopropyltransferase</fullName>
        <shortName evidence="4">PAPT</shortName>
    </alternativeName>
    <alternativeName>
        <fullName evidence="4">Spermidine synthase</fullName>
        <shortName evidence="4">SPDS</shortName>
        <shortName evidence="4">SPDSY</shortName>
        <ecNumber evidence="4">2.5.1.16</ecNumber>
    </alternativeName>
</protein>
<gene>
    <name evidence="4" type="primary">speE</name>
    <name evidence="8" type="ORF">SAMN04488694_12335</name>
    <name evidence="7" type="ORF">SAMN05192552_10225</name>
</gene>
<feature type="binding site" evidence="4">
    <location>
        <position position="318"/>
    </location>
    <ligand>
        <name>S-methyl-5'-thioadenosine</name>
        <dbReference type="ChEBI" id="CHEBI:17509"/>
    </ligand>
</feature>
<feature type="transmembrane region" description="Helical" evidence="4">
    <location>
        <begin position="178"/>
        <end position="199"/>
    </location>
</feature>
<reference evidence="8" key="2">
    <citation type="submission" date="2016-10" db="EMBL/GenBank/DDBJ databases">
        <authorList>
            <person name="de Groot N.N."/>
        </authorList>
    </citation>
    <scope>NUCLEOTIDE SEQUENCE [LARGE SCALE GENOMIC DNA]</scope>
    <source>
        <strain evidence="8">CDM_6</strain>
    </source>
</reference>